<dbReference type="AlphaFoldDB" id="U1FX98"/>
<dbReference type="GeneID" id="19236886"/>
<protein>
    <recommendedName>
        <fullName evidence="6">A1 cistron-splicing factor</fullName>
    </recommendedName>
</protein>
<dbReference type="InterPro" id="IPR038514">
    <property type="entry name" value="AAR2_C_sf"/>
</dbReference>
<dbReference type="CDD" id="cd13777">
    <property type="entry name" value="Aar2_N"/>
    <property type="match status" value="1"/>
</dbReference>
<sequence>MPPPPSTSTPPMPTLIFHSLPNNAFLGLDLLSLTTSPKLQGIKNLPPGYHFLYSSSDASLSTRHGYWFFIPAPTPATEGGQYESKIIPWRWSGENECLIPEADVSDTESAQADLGRVWERGLLDYTQPGSRKEGGKLGSEWRELTEYITDDLLDRVLGAVASQDRAGKRGPASRRSWSISSVSSAPQDVEKIPGLTTSEAVIEGEKQLEFLPIDLKRTWREGAVGRERTDAVRDRSWYLGQLIELAVESGGDKRVGAAQLLGELQLCFLMILTLANWSCLEQWKRILGVLLSCRQALVEVGDYFVAVVRLLRIQLKHCQDVEGGLFDLKEEGAGWLKGLLAQFRRNVEELFGTANGEMLKTELKQLEQDLRDEYGWETGKDILKRGLLELEDGERVDMDMNGADEEDETGEYAPVVVDLE</sequence>
<reference evidence="5" key="1">
    <citation type="journal article" date="2014" name="BMC Genomics">
        <title>Genome characteristics reveal the impact of lichenization on lichen-forming fungus Endocarpon pusillum Hedwig (Verrucariales, Ascomycota).</title>
        <authorList>
            <person name="Wang Y.-Y."/>
            <person name="Liu B."/>
            <person name="Zhang X.-Y."/>
            <person name="Zhou Q.-M."/>
            <person name="Zhang T."/>
            <person name="Li H."/>
            <person name="Yu Y.-F."/>
            <person name="Zhang X.-L."/>
            <person name="Hao X.-Y."/>
            <person name="Wang M."/>
            <person name="Wang L."/>
            <person name="Wei J.-C."/>
        </authorList>
    </citation>
    <scope>NUCLEOTIDE SEQUENCE [LARGE SCALE GENOMIC DNA]</scope>
    <source>
        <strain evidence="5">Z07020 / HMAS-L-300199</strain>
    </source>
</reference>
<dbReference type="HOGENOM" id="CLU_024943_2_0_1"/>
<organism evidence="4 5">
    <name type="scientific">Endocarpon pusillum (strain Z07020 / HMAS-L-300199)</name>
    <name type="common">Lichen-forming fungus</name>
    <dbReference type="NCBI Taxonomy" id="1263415"/>
    <lineage>
        <taxon>Eukaryota</taxon>
        <taxon>Fungi</taxon>
        <taxon>Dikarya</taxon>
        <taxon>Ascomycota</taxon>
        <taxon>Pezizomycotina</taxon>
        <taxon>Eurotiomycetes</taxon>
        <taxon>Chaetothyriomycetidae</taxon>
        <taxon>Verrucariales</taxon>
        <taxon>Verrucariaceae</taxon>
        <taxon>Endocarpon</taxon>
    </lineage>
</organism>
<dbReference type="RefSeq" id="XP_007804759.1">
    <property type="nucleotide sequence ID" value="XM_007806568.1"/>
</dbReference>
<evidence type="ECO:0000313" key="5">
    <source>
        <dbReference type="Proteomes" id="UP000019373"/>
    </source>
</evidence>
<proteinExistence type="inferred from homology"/>
<dbReference type="InterPro" id="IPR007946">
    <property type="entry name" value="AAR2"/>
</dbReference>
<dbReference type="Pfam" id="PF05282">
    <property type="entry name" value="AAR2"/>
    <property type="match status" value="1"/>
</dbReference>
<feature type="domain" description="AAR2 N-terminal" evidence="3">
    <location>
        <begin position="13"/>
        <end position="158"/>
    </location>
</feature>
<dbReference type="Gene3D" id="1.25.40.550">
    <property type="entry name" value="Aar2, C-terminal domain-like"/>
    <property type="match status" value="1"/>
</dbReference>
<dbReference type="InterPro" id="IPR033647">
    <property type="entry name" value="Aar2_N"/>
</dbReference>
<dbReference type="CDD" id="cd13778">
    <property type="entry name" value="Aar2_C"/>
    <property type="match status" value="1"/>
</dbReference>
<dbReference type="Gene3D" id="2.60.34.20">
    <property type="match status" value="1"/>
</dbReference>
<dbReference type="GO" id="GO:0000244">
    <property type="term" value="P:spliceosomal tri-snRNP complex assembly"/>
    <property type="evidence" value="ECO:0007669"/>
    <property type="project" value="TreeGrafter"/>
</dbReference>
<gene>
    <name evidence="4" type="ORF">EPUS_01831</name>
</gene>
<dbReference type="InterPro" id="IPR033648">
    <property type="entry name" value="AAR2_C"/>
</dbReference>
<evidence type="ECO:0000259" key="2">
    <source>
        <dbReference type="Pfam" id="PF05282"/>
    </source>
</evidence>
<keyword evidence="5" id="KW-1185">Reference proteome</keyword>
<comment type="similarity">
    <text evidence="1">Belongs to the AAR2 family.</text>
</comment>
<dbReference type="PANTHER" id="PTHR12689:SF4">
    <property type="entry name" value="PROTEIN AAR2 HOMOLOG"/>
    <property type="match status" value="1"/>
</dbReference>
<dbReference type="OrthoDB" id="201752at2759"/>
<evidence type="ECO:0000313" key="4">
    <source>
        <dbReference type="EMBL" id="ERF69502.1"/>
    </source>
</evidence>
<dbReference type="eggNOG" id="KOG3937">
    <property type="taxonomic scope" value="Eukaryota"/>
</dbReference>
<dbReference type="EMBL" id="KE721402">
    <property type="protein sequence ID" value="ERF69502.1"/>
    <property type="molecule type" value="Genomic_DNA"/>
</dbReference>
<name>U1FX98_ENDPU</name>
<evidence type="ECO:0008006" key="6">
    <source>
        <dbReference type="Google" id="ProtNLM"/>
    </source>
</evidence>
<dbReference type="InterPro" id="IPR038516">
    <property type="entry name" value="AAR2_N_sf"/>
</dbReference>
<accession>U1FX98</accession>
<dbReference type="OMA" id="VWQSGGL"/>
<feature type="domain" description="AAR2 C-terminal" evidence="2">
    <location>
        <begin position="210"/>
        <end position="377"/>
    </location>
</feature>
<dbReference type="PANTHER" id="PTHR12689">
    <property type="entry name" value="A1 CISTRON SPLICING FACTOR AAR2-RELATED"/>
    <property type="match status" value="1"/>
</dbReference>
<dbReference type="Proteomes" id="UP000019373">
    <property type="component" value="Unassembled WGS sequence"/>
</dbReference>
<evidence type="ECO:0000256" key="1">
    <source>
        <dbReference type="ARBA" id="ARBA00006281"/>
    </source>
</evidence>
<dbReference type="Pfam" id="PF20981">
    <property type="entry name" value="AAR2_1st"/>
    <property type="match status" value="1"/>
</dbReference>
<evidence type="ECO:0000259" key="3">
    <source>
        <dbReference type="Pfam" id="PF20981"/>
    </source>
</evidence>